<evidence type="ECO:0000313" key="3">
    <source>
        <dbReference type="EMBL" id="ROT91556.1"/>
    </source>
</evidence>
<dbReference type="EMBL" id="QIBW01000002">
    <property type="protein sequence ID" value="ROT91556.1"/>
    <property type="molecule type" value="Genomic_DNA"/>
</dbReference>
<protein>
    <submittedName>
        <fullName evidence="3">DUF1648 domain-containing protein</fullName>
    </submittedName>
</protein>
<name>A0A423UN01_9ACTN</name>
<comment type="caution">
    <text evidence="3">The sequence shown here is derived from an EMBL/GenBank/DDBJ whole genome shotgun (WGS) entry which is preliminary data.</text>
</comment>
<dbReference type="Proteomes" id="UP000285258">
    <property type="component" value="Unassembled WGS sequence"/>
</dbReference>
<evidence type="ECO:0000259" key="2">
    <source>
        <dbReference type="Pfam" id="PF07853"/>
    </source>
</evidence>
<feature type="transmembrane region" description="Helical" evidence="1">
    <location>
        <begin position="162"/>
        <end position="180"/>
    </location>
</feature>
<keyword evidence="1" id="KW-0472">Membrane</keyword>
<evidence type="ECO:0000313" key="4">
    <source>
        <dbReference type="Proteomes" id="UP000285258"/>
    </source>
</evidence>
<sequence length="231" mass="24735">MLMRAFERAAAMSSNSEHNCDADGQVPARRSRWRIAALIALAALPLVLTAAAQPFLSETVPVHFDVGGPDRWGSKAELFVGAGILFVIEIAAALLFAVFERQRATGREDWLVSDSFGGQMSFPVVAGVFAVLDLFQAASVAMCFAEAGFAAPVDVAQLLVDLGMGAIVFGLLAFSLYMLITGKGLQFVNSHPGSSELERKLGADKQQARAIGALLLFITAFLLVEWIVTMR</sequence>
<feature type="transmembrane region" description="Helical" evidence="1">
    <location>
        <begin position="35"/>
        <end position="56"/>
    </location>
</feature>
<accession>A0A423UN01</accession>
<keyword evidence="1" id="KW-1133">Transmembrane helix</keyword>
<evidence type="ECO:0000256" key="1">
    <source>
        <dbReference type="SAM" id="Phobius"/>
    </source>
</evidence>
<dbReference type="Pfam" id="PF07853">
    <property type="entry name" value="DUF1648"/>
    <property type="match status" value="1"/>
</dbReference>
<proteinExistence type="predicted"/>
<dbReference type="AlphaFoldDB" id="A0A423UN01"/>
<feature type="transmembrane region" description="Helical" evidence="1">
    <location>
        <begin position="120"/>
        <end position="142"/>
    </location>
</feature>
<organism evidence="3 4">
    <name type="scientific">Gordonibacter urolithinfaciens</name>
    <dbReference type="NCBI Taxonomy" id="1335613"/>
    <lineage>
        <taxon>Bacteria</taxon>
        <taxon>Bacillati</taxon>
        <taxon>Actinomycetota</taxon>
        <taxon>Coriobacteriia</taxon>
        <taxon>Eggerthellales</taxon>
        <taxon>Eggerthellaceae</taxon>
        <taxon>Gordonibacter</taxon>
    </lineage>
</organism>
<feature type="transmembrane region" description="Helical" evidence="1">
    <location>
        <begin position="208"/>
        <end position="228"/>
    </location>
</feature>
<gene>
    <name evidence="3" type="ORF">DMP12_02585</name>
</gene>
<feature type="domain" description="DUF1648" evidence="2">
    <location>
        <begin position="41"/>
        <end position="81"/>
    </location>
</feature>
<keyword evidence="1" id="KW-0812">Transmembrane</keyword>
<dbReference type="InterPro" id="IPR012867">
    <property type="entry name" value="DUF1648"/>
</dbReference>
<reference evidence="4" key="1">
    <citation type="submission" date="2018-05" db="EMBL/GenBank/DDBJ databases">
        <title>Genome Sequencing of selected type strains of the family Eggerthellaceae.</title>
        <authorList>
            <person name="Danylec N."/>
            <person name="Stoll D.A."/>
            <person name="Doetsch A."/>
            <person name="Huch M."/>
        </authorList>
    </citation>
    <scope>NUCLEOTIDE SEQUENCE [LARGE SCALE GENOMIC DNA]</scope>
    <source>
        <strain evidence="4">DSM 27213</strain>
    </source>
</reference>
<feature type="transmembrane region" description="Helical" evidence="1">
    <location>
        <begin position="76"/>
        <end position="99"/>
    </location>
</feature>